<evidence type="ECO:0000256" key="1">
    <source>
        <dbReference type="SAM" id="MobiDB-lite"/>
    </source>
</evidence>
<comment type="caution">
    <text evidence="2">The sequence shown here is derived from an EMBL/GenBank/DDBJ whole genome shotgun (WGS) entry which is preliminary data.</text>
</comment>
<proteinExistence type="predicted"/>
<organism evidence="2 3">
    <name type="scientific">Microbacterium deminutum</name>
    <dbReference type="NCBI Taxonomy" id="344164"/>
    <lineage>
        <taxon>Bacteria</taxon>
        <taxon>Bacillati</taxon>
        <taxon>Actinomycetota</taxon>
        <taxon>Actinomycetes</taxon>
        <taxon>Micrococcales</taxon>
        <taxon>Microbacteriaceae</taxon>
        <taxon>Microbacterium</taxon>
    </lineage>
</organism>
<feature type="compositionally biased region" description="Low complexity" evidence="1">
    <location>
        <begin position="40"/>
        <end position="61"/>
    </location>
</feature>
<protein>
    <submittedName>
        <fullName evidence="2">Uncharacterized protein</fullName>
    </submittedName>
</protein>
<dbReference type="RefSeq" id="WP_344092736.1">
    <property type="nucleotide sequence ID" value="NZ_BAAAOG010000002.1"/>
</dbReference>
<keyword evidence="3" id="KW-1185">Reference proteome</keyword>
<evidence type="ECO:0000313" key="3">
    <source>
        <dbReference type="Proteomes" id="UP001499933"/>
    </source>
</evidence>
<name>A0ABN2QKM0_9MICO</name>
<accession>A0ABN2QKM0</accession>
<sequence>MNIGDLVGSAASATLASDAVRRVFEAVRVAVDGKDRHLPARATATAQPRATLAPTTTAAEA</sequence>
<dbReference type="Proteomes" id="UP001499933">
    <property type="component" value="Unassembled WGS sequence"/>
</dbReference>
<feature type="region of interest" description="Disordered" evidence="1">
    <location>
        <begin position="39"/>
        <end position="61"/>
    </location>
</feature>
<reference evidence="2 3" key="1">
    <citation type="journal article" date="2019" name="Int. J. Syst. Evol. Microbiol.">
        <title>The Global Catalogue of Microorganisms (GCM) 10K type strain sequencing project: providing services to taxonomists for standard genome sequencing and annotation.</title>
        <authorList>
            <consortium name="The Broad Institute Genomics Platform"/>
            <consortium name="The Broad Institute Genome Sequencing Center for Infectious Disease"/>
            <person name="Wu L."/>
            <person name="Ma J."/>
        </authorList>
    </citation>
    <scope>NUCLEOTIDE SEQUENCE [LARGE SCALE GENOMIC DNA]</scope>
    <source>
        <strain evidence="2 3">JCM 14901</strain>
    </source>
</reference>
<gene>
    <name evidence="2" type="ORF">GCM10009776_13900</name>
</gene>
<dbReference type="EMBL" id="BAAAOG010000002">
    <property type="protein sequence ID" value="GAA1953265.1"/>
    <property type="molecule type" value="Genomic_DNA"/>
</dbReference>
<evidence type="ECO:0000313" key="2">
    <source>
        <dbReference type="EMBL" id="GAA1953265.1"/>
    </source>
</evidence>